<feature type="transmembrane region" description="Helical" evidence="5">
    <location>
        <begin position="121"/>
        <end position="141"/>
    </location>
</feature>
<protein>
    <submittedName>
        <fullName evidence="7">Transporter, major facilitator family protein</fullName>
    </submittedName>
</protein>
<evidence type="ECO:0000256" key="5">
    <source>
        <dbReference type="SAM" id="Phobius"/>
    </source>
</evidence>
<dbReference type="PROSITE" id="PS50850">
    <property type="entry name" value="MFS"/>
    <property type="match status" value="1"/>
</dbReference>
<dbReference type="CDD" id="cd17355">
    <property type="entry name" value="MFS_YcxA_like"/>
    <property type="match status" value="1"/>
</dbReference>
<dbReference type="InterPro" id="IPR036259">
    <property type="entry name" value="MFS_trans_sf"/>
</dbReference>
<evidence type="ECO:0000256" key="2">
    <source>
        <dbReference type="ARBA" id="ARBA00022692"/>
    </source>
</evidence>
<feature type="transmembrane region" description="Helical" evidence="5">
    <location>
        <begin position="375"/>
        <end position="394"/>
    </location>
</feature>
<accession>L1KV75</accession>
<feature type="transmembrane region" description="Helical" evidence="5">
    <location>
        <begin position="340"/>
        <end position="363"/>
    </location>
</feature>
<comment type="subcellular location">
    <subcellularLocation>
        <location evidence="1">Cell membrane</location>
        <topology evidence="1">Multi-pass membrane protein</topology>
    </subcellularLocation>
</comment>
<dbReference type="InterPro" id="IPR011701">
    <property type="entry name" value="MFS"/>
</dbReference>
<proteinExistence type="predicted"/>
<evidence type="ECO:0000256" key="3">
    <source>
        <dbReference type="ARBA" id="ARBA00022989"/>
    </source>
</evidence>
<dbReference type="Pfam" id="PF07690">
    <property type="entry name" value="MFS_1"/>
    <property type="match status" value="1"/>
</dbReference>
<dbReference type="AlphaFoldDB" id="L1KV75"/>
<feature type="transmembrane region" description="Helical" evidence="5">
    <location>
        <begin position="248"/>
        <end position="267"/>
    </location>
</feature>
<evidence type="ECO:0000256" key="1">
    <source>
        <dbReference type="ARBA" id="ARBA00004651"/>
    </source>
</evidence>
<dbReference type="GO" id="GO:0005886">
    <property type="term" value="C:plasma membrane"/>
    <property type="evidence" value="ECO:0007669"/>
    <property type="project" value="UniProtKB-SubCell"/>
</dbReference>
<feature type="domain" description="Major facilitator superfamily (MFS) profile" evidence="6">
    <location>
        <begin position="28"/>
        <end position="430"/>
    </location>
</feature>
<dbReference type="SUPFAM" id="SSF103473">
    <property type="entry name" value="MFS general substrate transporter"/>
    <property type="match status" value="1"/>
</dbReference>
<dbReference type="PANTHER" id="PTHR11360:SF284">
    <property type="entry name" value="EG:103B4.3 PROTEIN-RELATED"/>
    <property type="match status" value="1"/>
</dbReference>
<dbReference type="EMBL" id="AEJC01000376">
    <property type="protein sequence ID" value="EKX64355.1"/>
    <property type="molecule type" value="Genomic_DNA"/>
</dbReference>
<evidence type="ECO:0000256" key="4">
    <source>
        <dbReference type="ARBA" id="ARBA00023136"/>
    </source>
</evidence>
<gene>
    <name evidence="7" type="ORF">STRIP9103_03579</name>
</gene>
<dbReference type="Gene3D" id="1.20.1250.20">
    <property type="entry name" value="MFS general substrate transporter like domains"/>
    <property type="match status" value="2"/>
</dbReference>
<organism evidence="7 8">
    <name type="scientific">Streptomyces ipomoeae 91-03</name>
    <dbReference type="NCBI Taxonomy" id="698759"/>
    <lineage>
        <taxon>Bacteria</taxon>
        <taxon>Bacillati</taxon>
        <taxon>Actinomycetota</taxon>
        <taxon>Actinomycetes</taxon>
        <taxon>Kitasatosporales</taxon>
        <taxon>Streptomycetaceae</taxon>
        <taxon>Streptomyces</taxon>
    </lineage>
</organism>
<feature type="transmembrane region" description="Helical" evidence="5">
    <location>
        <begin position="24"/>
        <end position="43"/>
    </location>
</feature>
<evidence type="ECO:0000259" key="6">
    <source>
        <dbReference type="PROSITE" id="PS50850"/>
    </source>
</evidence>
<sequence>MSPLRFPGRCGFDHAGQMIRHKQVWPWMIAAIGFVALVAAAGFRATPGALVEPLQSDFGWSTGVIGFAMSVNLALYGVTAPFASALMERFGVRKVTAGAMALIALGSGLTVFMTASWQLVLLWGVLVGLGSGSISLGFVATIGTRWFVKRQGLVTGLLTAGGATGSLVFLPLVAKLSESPGGWKTAAIVVSVVAFSTVPMVLLFFREHPADVGIPPYGADEIVPVPPPTNSAARLAIDALKNAARTRVFWLLAAAFAICGATSNGLVNTHFIPAAHDHGMPTVTAAGLLAMIGIFDLIGTVASGWLSDRYDSRILLLAYYALRGVSLLVLPQLFDKEVTGFMIVFVIFFGLDFIATVPPTVALCREYFGMSAPIVFGWIFAAHQLGAAFAATAAGLTRDGFGSYAPAWYVAGALSIGAGLLSVWTKPSAVEEKKTLLEEPATV</sequence>
<dbReference type="InterPro" id="IPR020846">
    <property type="entry name" value="MFS_dom"/>
</dbReference>
<evidence type="ECO:0000313" key="7">
    <source>
        <dbReference type="EMBL" id="EKX64355.1"/>
    </source>
</evidence>
<feature type="transmembrane region" description="Helical" evidence="5">
    <location>
        <begin position="63"/>
        <end position="83"/>
    </location>
</feature>
<evidence type="ECO:0000313" key="8">
    <source>
        <dbReference type="Proteomes" id="UP000010411"/>
    </source>
</evidence>
<name>L1KV75_9ACTN</name>
<keyword evidence="2 5" id="KW-0812">Transmembrane</keyword>
<dbReference type="InterPro" id="IPR050327">
    <property type="entry name" value="Proton-linked_MCT"/>
</dbReference>
<reference evidence="7 8" key="1">
    <citation type="submission" date="2012-11" db="EMBL/GenBank/DDBJ databases">
        <authorList>
            <person name="Huguet-Tapia J.C."/>
            <person name="Durkin A.S."/>
            <person name="Pettis G.S."/>
            <person name="Badger J.H."/>
        </authorList>
    </citation>
    <scope>NUCLEOTIDE SEQUENCE [LARGE SCALE GENOMIC DNA]</scope>
    <source>
        <strain evidence="7 8">91-03</strain>
    </source>
</reference>
<feature type="transmembrane region" description="Helical" evidence="5">
    <location>
        <begin position="406"/>
        <end position="424"/>
    </location>
</feature>
<feature type="transmembrane region" description="Helical" evidence="5">
    <location>
        <begin position="95"/>
        <end position="115"/>
    </location>
</feature>
<feature type="transmembrane region" description="Helical" evidence="5">
    <location>
        <begin position="186"/>
        <end position="205"/>
    </location>
</feature>
<feature type="transmembrane region" description="Helical" evidence="5">
    <location>
        <begin position="279"/>
        <end position="302"/>
    </location>
</feature>
<feature type="transmembrane region" description="Helical" evidence="5">
    <location>
        <begin position="314"/>
        <end position="334"/>
    </location>
</feature>
<dbReference type="PATRIC" id="fig|698759.3.peg.4994"/>
<dbReference type="Proteomes" id="UP000010411">
    <property type="component" value="Unassembled WGS sequence"/>
</dbReference>
<keyword evidence="4 5" id="KW-0472">Membrane</keyword>
<dbReference type="GO" id="GO:0022857">
    <property type="term" value="F:transmembrane transporter activity"/>
    <property type="evidence" value="ECO:0007669"/>
    <property type="project" value="InterPro"/>
</dbReference>
<comment type="caution">
    <text evidence="7">The sequence shown here is derived from an EMBL/GenBank/DDBJ whole genome shotgun (WGS) entry which is preliminary data.</text>
</comment>
<keyword evidence="8" id="KW-1185">Reference proteome</keyword>
<keyword evidence="3 5" id="KW-1133">Transmembrane helix</keyword>
<feature type="transmembrane region" description="Helical" evidence="5">
    <location>
        <begin position="153"/>
        <end position="174"/>
    </location>
</feature>
<dbReference type="PANTHER" id="PTHR11360">
    <property type="entry name" value="MONOCARBOXYLATE TRANSPORTER"/>
    <property type="match status" value="1"/>
</dbReference>